<evidence type="ECO:0000256" key="11">
    <source>
        <dbReference type="ARBA" id="ARBA00022989"/>
    </source>
</evidence>
<evidence type="ECO:0000256" key="7">
    <source>
        <dbReference type="ARBA" id="ARBA00022723"/>
    </source>
</evidence>
<feature type="transmembrane region" description="Helical" evidence="14">
    <location>
        <begin position="58"/>
        <end position="83"/>
    </location>
</feature>
<gene>
    <name evidence="15" type="ORF">LC_TR12489_c3_g1_i1_g.43666</name>
    <name evidence="16" type="ORF">LE_TR19741_c3_g1_i1_g.63325</name>
</gene>
<organism evidence="15">
    <name type="scientific">Noccaea caerulescens</name>
    <name type="common">Alpine penny-cress</name>
    <name type="synonym">Thlaspi caerulescens</name>
    <dbReference type="NCBI Taxonomy" id="107243"/>
    <lineage>
        <taxon>Eukaryota</taxon>
        <taxon>Viridiplantae</taxon>
        <taxon>Streptophyta</taxon>
        <taxon>Embryophyta</taxon>
        <taxon>Tracheophyta</taxon>
        <taxon>Spermatophyta</taxon>
        <taxon>Magnoliopsida</taxon>
        <taxon>eudicotyledons</taxon>
        <taxon>Gunneridae</taxon>
        <taxon>Pentapetalae</taxon>
        <taxon>rosids</taxon>
        <taxon>malvids</taxon>
        <taxon>Brassicales</taxon>
        <taxon>Brassicaceae</taxon>
        <taxon>Coluteocarpeae</taxon>
        <taxon>Noccaea</taxon>
    </lineage>
</organism>
<evidence type="ECO:0000256" key="5">
    <source>
        <dbReference type="ARBA" id="ARBA00022679"/>
    </source>
</evidence>
<dbReference type="GO" id="GO:0016020">
    <property type="term" value="C:membrane"/>
    <property type="evidence" value="ECO:0007669"/>
    <property type="project" value="UniProtKB-SubCell"/>
</dbReference>
<evidence type="ECO:0000256" key="4">
    <source>
        <dbReference type="ARBA" id="ARBA00012483"/>
    </source>
</evidence>
<keyword evidence="9" id="KW-0833">Ubl conjugation pathway</keyword>
<dbReference type="EC" id="2.3.2.27" evidence="4"/>
<evidence type="ECO:0000313" key="15">
    <source>
        <dbReference type="EMBL" id="JAU36604.1"/>
    </source>
</evidence>
<dbReference type="UniPathway" id="UPA00143"/>
<dbReference type="GO" id="GO:0016567">
    <property type="term" value="P:protein ubiquitination"/>
    <property type="evidence" value="ECO:0007669"/>
    <property type="project" value="UniProtKB-UniPathway"/>
</dbReference>
<dbReference type="GO" id="GO:0008270">
    <property type="term" value="F:zinc ion binding"/>
    <property type="evidence" value="ECO:0007669"/>
    <property type="project" value="UniProtKB-KW"/>
</dbReference>
<evidence type="ECO:0000256" key="14">
    <source>
        <dbReference type="SAM" id="Phobius"/>
    </source>
</evidence>
<comment type="subcellular location">
    <subcellularLocation>
        <location evidence="2">Membrane</location>
        <topology evidence="2">Single-pass membrane protein</topology>
    </subcellularLocation>
</comment>
<keyword evidence="12 14" id="KW-0472">Membrane</keyword>
<keyword evidence="6 14" id="KW-0812">Transmembrane</keyword>
<evidence type="ECO:0000256" key="3">
    <source>
        <dbReference type="ARBA" id="ARBA00004906"/>
    </source>
</evidence>
<evidence type="ECO:0000256" key="9">
    <source>
        <dbReference type="ARBA" id="ARBA00022786"/>
    </source>
</evidence>
<evidence type="ECO:0000256" key="13">
    <source>
        <dbReference type="ARBA" id="ARBA00024209"/>
    </source>
</evidence>
<evidence type="ECO:0000256" key="10">
    <source>
        <dbReference type="ARBA" id="ARBA00022833"/>
    </source>
</evidence>
<evidence type="ECO:0000256" key="2">
    <source>
        <dbReference type="ARBA" id="ARBA00004167"/>
    </source>
</evidence>
<evidence type="ECO:0000256" key="1">
    <source>
        <dbReference type="ARBA" id="ARBA00000900"/>
    </source>
</evidence>
<sequence>MSANGLPSSAQAFQEQLLGGFVSRKLLLHSPFNHNTQPAVAVSPSPVKTHQNNLSGNVLMLLSVLICGIICCLGLHYIIRFALRRSSRFLR</sequence>
<evidence type="ECO:0000256" key="8">
    <source>
        <dbReference type="ARBA" id="ARBA00022771"/>
    </source>
</evidence>
<dbReference type="GO" id="GO:0061630">
    <property type="term" value="F:ubiquitin protein ligase activity"/>
    <property type="evidence" value="ECO:0007669"/>
    <property type="project" value="UniProtKB-EC"/>
</dbReference>
<evidence type="ECO:0000256" key="6">
    <source>
        <dbReference type="ARBA" id="ARBA00022692"/>
    </source>
</evidence>
<dbReference type="PANTHER" id="PTHR46905:SF10">
    <property type="entry name" value="E3 UBIQUITIN-PROTEIN LIGASE ATL76-RELATED"/>
    <property type="match status" value="1"/>
</dbReference>
<evidence type="ECO:0000313" key="16">
    <source>
        <dbReference type="EMBL" id="JAU62086.1"/>
    </source>
</evidence>
<reference evidence="15" key="1">
    <citation type="submission" date="2016-07" db="EMBL/GenBank/DDBJ databases">
        <title>De novo transcriptome assembly of four accessions of the metal hyperaccumulator plant Noccaea caerulescens.</title>
        <authorList>
            <person name="Blande D."/>
            <person name="Halimaa P."/>
            <person name="Tervahauta A.I."/>
            <person name="Aarts M.G."/>
            <person name="Karenlampi S.O."/>
        </authorList>
    </citation>
    <scope>NUCLEOTIDE SEQUENCE</scope>
</reference>
<dbReference type="InterPro" id="IPR044602">
    <property type="entry name" value="ATL10/ATL72-79-like"/>
</dbReference>
<keyword evidence="10" id="KW-0862">Zinc</keyword>
<comment type="catalytic activity">
    <reaction evidence="1">
        <text>S-ubiquitinyl-[E2 ubiquitin-conjugating enzyme]-L-cysteine + [acceptor protein]-L-lysine = [E2 ubiquitin-conjugating enzyme]-L-cysteine + N(6)-ubiquitinyl-[acceptor protein]-L-lysine.</text>
        <dbReference type="EC" id="2.3.2.27"/>
    </reaction>
</comment>
<comment type="pathway">
    <text evidence="3">Protein modification; protein ubiquitination.</text>
</comment>
<dbReference type="EMBL" id="GEVL01015255">
    <property type="protein sequence ID" value="JAU62086.1"/>
    <property type="molecule type" value="Transcribed_RNA"/>
</dbReference>
<keyword evidence="5" id="KW-0808">Transferase</keyword>
<accession>A0A1J3F4U2</accession>
<proteinExistence type="inferred from homology"/>
<dbReference type="AlphaFoldDB" id="A0A1J3F4U2"/>
<protein>
    <recommendedName>
        <fullName evidence="4">RING-type E3 ubiquitin transferase</fullName>
        <ecNumber evidence="4">2.3.2.27</ecNumber>
    </recommendedName>
</protein>
<evidence type="ECO:0000256" key="12">
    <source>
        <dbReference type="ARBA" id="ARBA00023136"/>
    </source>
</evidence>
<keyword evidence="8" id="KW-0863">Zinc-finger</keyword>
<dbReference type="EMBL" id="GEVK01016228">
    <property type="protein sequence ID" value="JAU36604.1"/>
    <property type="molecule type" value="Transcribed_RNA"/>
</dbReference>
<comment type="similarity">
    <text evidence="13">Belongs to the RING-type zinc finger family. ATL subfamily.</text>
</comment>
<name>A0A1J3F4U2_NOCCA</name>
<keyword evidence="11 14" id="KW-1133">Transmembrane helix</keyword>
<dbReference type="PANTHER" id="PTHR46905">
    <property type="entry name" value="RING-H2 FINGER PROTEIN ATL78"/>
    <property type="match status" value="1"/>
</dbReference>
<keyword evidence="7" id="KW-0479">Metal-binding</keyword>